<sequence length="67" mass="7451">MAWTWRLESESGEPVTGIDVPEFESQGDAETWVGDEWQGLLEQGVDSVSLLEGDRVEYSGMSLHPPQ</sequence>
<protein>
    <recommendedName>
        <fullName evidence="4">DUF2188 domain-containing protein</fullName>
    </recommendedName>
</protein>
<evidence type="ECO:0008006" key="4">
    <source>
        <dbReference type="Google" id="ProtNLM"/>
    </source>
</evidence>
<dbReference type="Proteomes" id="UP000463857">
    <property type="component" value="Chromosome"/>
</dbReference>
<dbReference type="RefSeq" id="WP_159542480.1">
    <property type="nucleotide sequence ID" value="NZ_CP047156.1"/>
</dbReference>
<dbReference type="AlphaFoldDB" id="A0A7L4YK88"/>
<dbReference type="EMBL" id="CP047156">
    <property type="protein sequence ID" value="QHB99218.1"/>
    <property type="molecule type" value="Genomic_DNA"/>
</dbReference>
<gene>
    <name evidence="2" type="ORF">EK0264_02215</name>
</gene>
<evidence type="ECO:0000313" key="2">
    <source>
        <dbReference type="EMBL" id="QHB99218.1"/>
    </source>
</evidence>
<dbReference type="KEGG" id="eke:EK0264_02215"/>
<accession>A0A7L4YK88</accession>
<feature type="region of interest" description="Disordered" evidence="1">
    <location>
        <begin position="1"/>
        <end position="21"/>
    </location>
</feature>
<evidence type="ECO:0000313" key="3">
    <source>
        <dbReference type="Proteomes" id="UP000463857"/>
    </source>
</evidence>
<proteinExistence type="predicted"/>
<dbReference type="OrthoDB" id="3214648at2"/>
<organism evidence="2 3">
    <name type="scientific">Epidermidibacterium keratini</name>
    <dbReference type="NCBI Taxonomy" id="1891644"/>
    <lineage>
        <taxon>Bacteria</taxon>
        <taxon>Bacillati</taxon>
        <taxon>Actinomycetota</taxon>
        <taxon>Actinomycetes</taxon>
        <taxon>Sporichthyales</taxon>
        <taxon>Sporichthyaceae</taxon>
        <taxon>Epidermidibacterium</taxon>
    </lineage>
</organism>
<reference evidence="2 3" key="1">
    <citation type="journal article" date="2018" name="Int. J. Syst. Evol. Microbiol.">
        <title>Epidermidibacterium keratini gen. nov., sp. nov., a member of the family Sporichthyaceae, isolated from keratin epidermis.</title>
        <authorList>
            <person name="Lee D.G."/>
            <person name="Trujillo M.E."/>
            <person name="Kang S."/>
            <person name="Nam J.J."/>
            <person name="Kim Y.J."/>
        </authorList>
    </citation>
    <scope>NUCLEOTIDE SEQUENCE [LARGE SCALE GENOMIC DNA]</scope>
    <source>
        <strain evidence="2 3">EPI-7</strain>
    </source>
</reference>
<evidence type="ECO:0000256" key="1">
    <source>
        <dbReference type="SAM" id="MobiDB-lite"/>
    </source>
</evidence>
<keyword evidence="3" id="KW-1185">Reference proteome</keyword>
<name>A0A7L4YK88_9ACTN</name>
<dbReference type="InParanoid" id="A0A7L4YK88"/>